<organism evidence="3 4">
    <name type="scientific">Jeotgalibacillus soli</name>
    <dbReference type="NCBI Taxonomy" id="889306"/>
    <lineage>
        <taxon>Bacteria</taxon>
        <taxon>Bacillati</taxon>
        <taxon>Bacillota</taxon>
        <taxon>Bacilli</taxon>
        <taxon>Bacillales</taxon>
        <taxon>Caryophanaceae</taxon>
        <taxon>Jeotgalibacillus</taxon>
    </lineage>
</organism>
<sequence length="137" mass="15803">MQTEYSLWSRDVEDGILPECKEIGIDFVAYSPLGKDFFTGQIQHFDNLAEDDYCRCSLRFQGENFYKNLDLVKRIEEIANQKGVKSSQLALAWLLAQDAVPIAGTKRVNYLEENIEAADIELTKEELAQTELWHLRQ</sequence>
<dbReference type="Proteomes" id="UP000031938">
    <property type="component" value="Unassembled WGS sequence"/>
</dbReference>
<feature type="domain" description="NADP-dependent oxidoreductase" evidence="2">
    <location>
        <begin position="2"/>
        <end position="129"/>
    </location>
</feature>
<evidence type="ECO:0000313" key="4">
    <source>
        <dbReference type="Proteomes" id="UP000031938"/>
    </source>
</evidence>
<protein>
    <submittedName>
        <fullName evidence="3">Aldo/keto reductase</fullName>
    </submittedName>
</protein>
<evidence type="ECO:0000259" key="2">
    <source>
        <dbReference type="Pfam" id="PF00248"/>
    </source>
</evidence>
<dbReference type="EMBL" id="JXRP01000022">
    <property type="protein sequence ID" value="KIL42677.1"/>
    <property type="molecule type" value="Genomic_DNA"/>
</dbReference>
<accession>A0A0C2V0T7</accession>
<gene>
    <name evidence="3" type="ORF">KP78_39000</name>
</gene>
<name>A0A0C2V0T7_9BACL</name>
<dbReference type="Pfam" id="PF00248">
    <property type="entry name" value="Aldo_ket_red"/>
    <property type="match status" value="1"/>
</dbReference>
<dbReference type="AlphaFoldDB" id="A0A0C2V0T7"/>
<comment type="caution">
    <text evidence="3">The sequence shown here is derived from an EMBL/GenBank/DDBJ whole genome shotgun (WGS) entry which is preliminary data.</text>
</comment>
<dbReference type="PANTHER" id="PTHR43625">
    <property type="entry name" value="AFLATOXIN B1 ALDEHYDE REDUCTASE"/>
    <property type="match status" value="1"/>
</dbReference>
<dbReference type="PANTHER" id="PTHR43625:SF40">
    <property type="entry name" value="ALDO-KETO REDUCTASE YAKC [NADP(+)]"/>
    <property type="match status" value="1"/>
</dbReference>
<proteinExistence type="predicted"/>
<keyword evidence="4" id="KW-1185">Reference proteome</keyword>
<reference evidence="3 4" key="1">
    <citation type="submission" date="2015-01" db="EMBL/GenBank/DDBJ databases">
        <title>Genome sequencing of Jeotgalibacillus soli.</title>
        <authorList>
            <person name="Goh K.M."/>
            <person name="Chan K.-G."/>
            <person name="Yaakop A.S."/>
            <person name="Ee R."/>
            <person name="Gan H.M."/>
            <person name="Chan C.S."/>
        </authorList>
    </citation>
    <scope>NUCLEOTIDE SEQUENCE [LARGE SCALE GENOMIC DNA]</scope>
    <source>
        <strain evidence="3 4">P9</strain>
    </source>
</reference>
<dbReference type="GO" id="GO:0005737">
    <property type="term" value="C:cytoplasm"/>
    <property type="evidence" value="ECO:0007669"/>
    <property type="project" value="TreeGrafter"/>
</dbReference>
<dbReference type="InterPro" id="IPR050791">
    <property type="entry name" value="Aldo-Keto_reductase"/>
</dbReference>
<dbReference type="GO" id="GO:0016491">
    <property type="term" value="F:oxidoreductase activity"/>
    <property type="evidence" value="ECO:0007669"/>
    <property type="project" value="UniProtKB-KW"/>
</dbReference>
<dbReference type="SUPFAM" id="SSF51430">
    <property type="entry name" value="NAD(P)-linked oxidoreductase"/>
    <property type="match status" value="1"/>
</dbReference>
<dbReference type="STRING" id="889306.KP78_39000"/>
<dbReference type="PATRIC" id="fig|889306.3.peg.3917"/>
<dbReference type="InterPro" id="IPR023210">
    <property type="entry name" value="NADP_OxRdtase_dom"/>
</dbReference>
<evidence type="ECO:0000313" key="3">
    <source>
        <dbReference type="EMBL" id="KIL42677.1"/>
    </source>
</evidence>
<dbReference type="InterPro" id="IPR036812">
    <property type="entry name" value="NAD(P)_OxRdtase_dom_sf"/>
</dbReference>
<dbReference type="Gene3D" id="3.20.20.100">
    <property type="entry name" value="NADP-dependent oxidoreductase domain"/>
    <property type="match status" value="1"/>
</dbReference>
<evidence type="ECO:0000256" key="1">
    <source>
        <dbReference type="ARBA" id="ARBA00023002"/>
    </source>
</evidence>
<keyword evidence="1" id="KW-0560">Oxidoreductase</keyword>